<dbReference type="Proteomes" id="UP000062398">
    <property type="component" value="Chromosome"/>
</dbReference>
<dbReference type="HAMAP" id="MF_00311">
    <property type="entry name" value="ATP_synth_E_arch"/>
    <property type="match status" value="1"/>
</dbReference>
<evidence type="ECO:0000313" key="10">
    <source>
        <dbReference type="EMBL" id="AKV74872.1"/>
    </source>
</evidence>
<dbReference type="GO" id="GO:0005524">
    <property type="term" value="F:ATP binding"/>
    <property type="evidence" value="ECO:0007669"/>
    <property type="project" value="UniProtKB-UniRule"/>
</dbReference>
<dbReference type="Pfam" id="PF01991">
    <property type="entry name" value="vATP-synt_E"/>
    <property type="match status" value="1"/>
</dbReference>
<dbReference type="GO" id="GO:0005886">
    <property type="term" value="C:plasma membrane"/>
    <property type="evidence" value="ECO:0007669"/>
    <property type="project" value="UniProtKB-SubCell"/>
</dbReference>
<gene>
    <name evidence="8" type="primary">atpE</name>
    <name evidence="9" type="ORF">HA72_1916</name>
    <name evidence="10" type="ORF">MsedA_1965</name>
    <name evidence="11" type="ORF">MsedB_1967</name>
    <name evidence="12" type="ORF">MsedC_1965</name>
    <name evidence="13" type="ORF">MsedD_1966</name>
    <name evidence="14" type="ORF">MsedE_1966</name>
</gene>
<dbReference type="GO" id="GO:0046961">
    <property type="term" value="F:proton-transporting ATPase activity, rotational mechanism"/>
    <property type="evidence" value="ECO:0007669"/>
    <property type="project" value="InterPro"/>
</dbReference>
<dbReference type="SUPFAM" id="SSF160527">
    <property type="entry name" value="V-type ATPase subunit E-like"/>
    <property type="match status" value="1"/>
</dbReference>
<dbReference type="OMA" id="DYWIENV"/>
<evidence type="ECO:0000313" key="9">
    <source>
        <dbReference type="EMBL" id="AIM28040.1"/>
    </source>
</evidence>
<evidence type="ECO:0000256" key="5">
    <source>
        <dbReference type="ARBA" id="ARBA00023065"/>
    </source>
</evidence>
<dbReference type="GO" id="GO:0042777">
    <property type="term" value="P:proton motive force-driven plasma membrane ATP synthesis"/>
    <property type="evidence" value="ECO:0007669"/>
    <property type="project" value="UniProtKB-UniRule"/>
</dbReference>
<keyword evidence="4 8" id="KW-0375">Hydrogen ion transport</keyword>
<evidence type="ECO:0000313" key="16">
    <source>
        <dbReference type="Proteomes" id="UP000056255"/>
    </source>
</evidence>
<dbReference type="AlphaFoldDB" id="A0A088E9Q1"/>
<dbReference type="Proteomes" id="UP000029084">
    <property type="component" value="Chromosome"/>
</dbReference>
<comment type="function">
    <text evidence="8">Component of the A-type ATP synthase that produces ATP from ADP in the presence of a proton gradient across the membrane.</text>
</comment>
<dbReference type="GO" id="GO:0046933">
    <property type="term" value="F:proton-transporting ATP synthase activity, rotational mechanism"/>
    <property type="evidence" value="ECO:0007669"/>
    <property type="project" value="UniProtKB-UniRule"/>
</dbReference>
<dbReference type="Proteomes" id="UP000068832">
    <property type="component" value="Chromosome"/>
</dbReference>
<dbReference type="EMBL" id="CP008822">
    <property type="protein sequence ID" value="AIM28040.1"/>
    <property type="molecule type" value="Genomic_DNA"/>
</dbReference>
<comment type="subunit">
    <text evidence="8">Has multiple subunits with at least A(3), B(3), C, D, E, F, H, I and proteolipid K(x).</text>
</comment>
<dbReference type="PATRIC" id="fig|43687.5.peg.2074"/>
<keyword evidence="7 8" id="KW-0066">ATP synthesis</keyword>
<evidence type="ECO:0000256" key="8">
    <source>
        <dbReference type="HAMAP-Rule" id="MF_00311"/>
    </source>
</evidence>
<proteinExistence type="inferred from homology"/>
<evidence type="ECO:0000313" key="14">
    <source>
        <dbReference type="EMBL" id="AKV83837.1"/>
    </source>
</evidence>
<dbReference type="InterPro" id="IPR002842">
    <property type="entry name" value="ATPase_V1_Esu"/>
</dbReference>
<protein>
    <recommendedName>
        <fullName evidence="8">A-type ATP synthase subunit E</fullName>
    </recommendedName>
</protein>
<evidence type="ECO:0000256" key="1">
    <source>
        <dbReference type="ARBA" id="ARBA00005901"/>
    </source>
</evidence>
<evidence type="ECO:0000313" key="13">
    <source>
        <dbReference type="EMBL" id="AKV81605.1"/>
    </source>
</evidence>
<evidence type="ECO:0000256" key="2">
    <source>
        <dbReference type="ARBA" id="ARBA00022448"/>
    </source>
</evidence>
<dbReference type="EMBL" id="CP012175">
    <property type="protein sequence ID" value="AKV81605.1"/>
    <property type="molecule type" value="Genomic_DNA"/>
</dbReference>
<evidence type="ECO:0000313" key="11">
    <source>
        <dbReference type="EMBL" id="AKV77109.1"/>
    </source>
</evidence>
<dbReference type="Proteomes" id="UP000061362">
    <property type="component" value="Chromosome"/>
</dbReference>
<sequence>MVSVEELMGQVIDSEMEVISKELSKALEEALNLVKQKRDSVERTYTAKMQEMVTKAKEEIEGERARLDIEVKRAVLGEKNYWLNKVYEGTIKSLGTVKNSQGYKQGLESVLKRELRDGSIVYCSEDEVDQVQKMIKGLKAKAEVRSDPKIMGGVKIQYSDVGLVRDYSLNLILDQVFESLKPKIAEILFGEM</sequence>
<evidence type="ECO:0000313" key="12">
    <source>
        <dbReference type="EMBL" id="AKV79360.1"/>
    </source>
</evidence>
<evidence type="ECO:0000313" key="15">
    <source>
        <dbReference type="Proteomes" id="UP000029084"/>
    </source>
</evidence>
<organism evidence="9 15">
    <name type="scientific">Metallosphaera sedula</name>
    <dbReference type="NCBI Taxonomy" id="43687"/>
    <lineage>
        <taxon>Archaea</taxon>
        <taxon>Thermoproteota</taxon>
        <taxon>Thermoprotei</taxon>
        <taxon>Sulfolobales</taxon>
        <taxon>Sulfolobaceae</taxon>
        <taxon>Metallosphaera</taxon>
    </lineage>
</organism>
<dbReference type="EMBL" id="CP012173">
    <property type="protein sequence ID" value="AKV77109.1"/>
    <property type="molecule type" value="Genomic_DNA"/>
</dbReference>
<evidence type="ECO:0000256" key="7">
    <source>
        <dbReference type="ARBA" id="ARBA00023310"/>
    </source>
</evidence>
<keyword evidence="3 8" id="KW-1003">Cell membrane</keyword>
<accession>A0A088E9Q1</accession>
<comment type="similarity">
    <text evidence="1 8">Belongs to the V-ATPase E subunit family.</text>
</comment>
<dbReference type="EMBL" id="CP012174">
    <property type="protein sequence ID" value="AKV79360.1"/>
    <property type="molecule type" value="Genomic_DNA"/>
</dbReference>
<keyword evidence="2 8" id="KW-0813">Transport</keyword>
<reference evidence="9 15" key="1">
    <citation type="journal article" date="2014" name="J. Bacteriol.">
        <title>Role of an Archaeal PitA Transporter in the Copper and Arsenic Resistance of Metallosphaera sedula, an Extreme Thermoacidophile.</title>
        <authorList>
            <person name="McCarthy S."/>
            <person name="Ai C."/>
            <person name="Wheaton G."/>
            <person name="Tevatia R."/>
            <person name="Eckrich V."/>
            <person name="Kelly R."/>
            <person name="Blum P."/>
        </authorList>
    </citation>
    <scope>NUCLEOTIDE SEQUENCE [LARGE SCALE GENOMIC DNA]</scope>
    <source>
        <strain evidence="9 15">CuR1</strain>
    </source>
</reference>
<dbReference type="Proteomes" id="UP000056255">
    <property type="component" value="Chromosome"/>
</dbReference>
<dbReference type="Gene3D" id="3.30.2320.30">
    <property type="entry name" value="ATP synthase, E subunit, C-terminal"/>
    <property type="match status" value="1"/>
</dbReference>
<evidence type="ECO:0000313" key="18">
    <source>
        <dbReference type="Proteomes" id="UP000062398"/>
    </source>
</evidence>
<evidence type="ECO:0000256" key="3">
    <source>
        <dbReference type="ARBA" id="ARBA00022475"/>
    </source>
</evidence>
<evidence type="ECO:0000313" key="20">
    <source>
        <dbReference type="Proteomes" id="UP000068832"/>
    </source>
</evidence>
<dbReference type="Proteomes" id="UP000062475">
    <property type="component" value="Chromosome"/>
</dbReference>
<dbReference type="SMR" id="A0A088E9Q1"/>
<keyword evidence="5 8" id="KW-0406">Ion transport</keyword>
<dbReference type="RefSeq" id="WP_012021843.1">
    <property type="nucleotide sequence ID" value="NZ_AP019770.1"/>
</dbReference>
<name>A0A088E9Q1_9CREN</name>
<dbReference type="EMBL" id="CP012176">
    <property type="protein sequence ID" value="AKV83837.1"/>
    <property type="molecule type" value="Genomic_DNA"/>
</dbReference>
<dbReference type="OrthoDB" id="43245at2157"/>
<keyword evidence="6 8" id="KW-0472">Membrane</keyword>
<evidence type="ECO:0000313" key="17">
    <source>
        <dbReference type="Proteomes" id="UP000061362"/>
    </source>
</evidence>
<reference evidence="14 16" key="3">
    <citation type="submission" date="2015-07" db="EMBL/GenBank/DDBJ databases">
        <title>Physiological, transcriptional responses and genome re-sequencing of acid resistant extremely thermoacidophilic Metallosphaera sedula SARC-M1.</title>
        <authorList>
            <person name="Ai C."/>
            <person name="McCarthy S."/>
            <person name="Eckrich V."/>
            <person name="Rudrappa D."/>
            <person name="Qiu G."/>
            <person name="Blum P."/>
        </authorList>
    </citation>
    <scope>NUCLEOTIDE SEQUENCE [LARGE SCALE GENOMIC DNA]</scope>
    <source>
        <strain evidence="14 16">SARC-M1</strain>
    </source>
</reference>
<evidence type="ECO:0000256" key="4">
    <source>
        <dbReference type="ARBA" id="ARBA00022781"/>
    </source>
</evidence>
<dbReference type="InterPro" id="IPR038495">
    <property type="entry name" value="ATPase_E_C"/>
</dbReference>
<evidence type="ECO:0000256" key="6">
    <source>
        <dbReference type="ARBA" id="ARBA00023136"/>
    </source>
</evidence>
<evidence type="ECO:0000313" key="19">
    <source>
        <dbReference type="Proteomes" id="UP000062475"/>
    </source>
</evidence>
<dbReference type="GeneID" id="97612978"/>
<comment type="subcellular location">
    <subcellularLocation>
        <location evidence="8">Cell membrane</location>
        <topology evidence="8">Peripheral membrane protein</topology>
    </subcellularLocation>
</comment>
<dbReference type="GO" id="GO:0033178">
    <property type="term" value="C:proton-transporting two-sector ATPase complex, catalytic domain"/>
    <property type="evidence" value="ECO:0007669"/>
    <property type="project" value="InterPro"/>
</dbReference>
<dbReference type="EMBL" id="CP012172">
    <property type="protein sequence ID" value="AKV74872.1"/>
    <property type="molecule type" value="Genomic_DNA"/>
</dbReference>
<reference evidence="17 18" key="2">
    <citation type="journal article" date="2015" name="Genome Announc.">
        <title>Complete Genome Sequences of Evolved Arsenate-Resistant Metallosphaera sedula Strains.</title>
        <authorList>
            <person name="Ai C."/>
            <person name="McCarthy S."/>
            <person name="Schackwitz W."/>
            <person name="Martin J."/>
            <person name="Lipzen A."/>
            <person name="Blum P."/>
        </authorList>
    </citation>
    <scope>NUCLEOTIDE SEQUENCE [LARGE SCALE GENOMIC DNA]</scope>
    <source>
        <strain evidence="12 18">ARS120-1</strain>
        <strain evidence="13 17">ARS120-2</strain>
        <strain evidence="10 20">ARS50-1</strain>
        <strain evidence="11 19">ARS50-2</strain>
    </source>
</reference>